<dbReference type="Proteomes" id="UP001172101">
    <property type="component" value="Unassembled WGS sequence"/>
</dbReference>
<dbReference type="RefSeq" id="XP_060294928.1">
    <property type="nucleotide sequence ID" value="XM_060434645.1"/>
</dbReference>
<dbReference type="EMBL" id="JAUIRO010000005">
    <property type="protein sequence ID" value="KAK0713605.1"/>
    <property type="molecule type" value="Genomic_DNA"/>
</dbReference>
<organism evidence="1 2">
    <name type="scientific">Lasiosphaeria miniovina</name>
    <dbReference type="NCBI Taxonomy" id="1954250"/>
    <lineage>
        <taxon>Eukaryota</taxon>
        <taxon>Fungi</taxon>
        <taxon>Dikarya</taxon>
        <taxon>Ascomycota</taxon>
        <taxon>Pezizomycotina</taxon>
        <taxon>Sordariomycetes</taxon>
        <taxon>Sordariomycetidae</taxon>
        <taxon>Sordariales</taxon>
        <taxon>Lasiosphaeriaceae</taxon>
        <taxon>Lasiosphaeria</taxon>
    </lineage>
</organism>
<protein>
    <recommendedName>
        <fullName evidence="3">Prolyl 4-hydroxylase alpha subunit Fe(2+) 2OG dioxygenase domain-containing protein</fullName>
    </recommendedName>
</protein>
<evidence type="ECO:0008006" key="3">
    <source>
        <dbReference type="Google" id="ProtNLM"/>
    </source>
</evidence>
<sequence length="163" mass="17533">MLIYETGAMFKPHTGTEKIPGIFGTLVVCLPSPHQGGDLVLRHPGQTKVIETSEVQPSIACWYSDVSHEVLPVTSLRTLKHTDFAHVQCLEATSAELEFDVFLAVLEKEESGDCGGPISWGSTDGRAKSTMTGSVGSRLASLTKTKMTGTARRDGTALKRCLI</sequence>
<keyword evidence="2" id="KW-1185">Reference proteome</keyword>
<name>A0AA40AD55_9PEZI</name>
<reference evidence="1" key="1">
    <citation type="submission" date="2023-06" db="EMBL/GenBank/DDBJ databases">
        <title>Genome-scale phylogeny and comparative genomics of the fungal order Sordariales.</title>
        <authorList>
            <consortium name="Lawrence Berkeley National Laboratory"/>
            <person name="Hensen N."/>
            <person name="Bonometti L."/>
            <person name="Westerberg I."/>
            <person name="Brannstrom I.O."/>
            <person name="Guillou S."/>
            <person name="Cros-Aarteil S."/>
            <person name="Calhoun S."/>
            <person name="Haridas S."/>
            <person name="Kuo A."/>
            <person name="Mondo S."/>
            <person name="Pangilinan J."/>
            <person name="Riley R."/>
            <person name="LaButti K."/>
            <person name="Andreopoulos B."/>
            <person name="Lipzen A."/>
            <person name="Chen C."/>
            <person name="Yanf M."/>
            <person name="Daum C."/>
            <person name="Ng V."/>
            <person name="Clum A."/>
            <person name="Steindorff A."/>
            <person name="Ohm R."/>
            <person name="Martin F."/>
            <person name="Silar P."/>
            <person name="Natvig D."/>
            <person name="Lalanne C."/>
            <person name="Gautier V."/>
            <person name="Ament-velasquez S.L."/>
            <person name="Kruys A."/>
            <person name="Hutchinson M.I."/>
            <person name="Powell A.J."/>
            <person name="Barry K."/>
            <person name="Miller A.N."/>
            <person name="Grigoriev I.V."/>
            <person name="Debuchy R."/>
            <person name="Gladieux P."/>
            <person name="Thoren M.H."/>
            <person name="Johannesson H."/>
        </authorList>
    </citation>
    <scope>NUCLEOTIDE SEQUENCE</scope>
    <source>
        <strain evidence="1">SMH2392-1A</strain>
    </source>
</reference>
<gene>
    <name evidence="1" type="ORF">B0T26DRAFT_367319</name>
</gene>
<dbReference type="PANTHER" id="PTHR33099">
    <property type="entry name" value="FE2OG DIOXYGENASE DOMAIN-CONTAINING PROTEIN"/>
    <property type="match status" value="1"/>
</dbReference>
<dbReference type="PANTHER" id="PTHR33099:SF7">
    <property type="entry name" value="MYND-TYPE DOMAIN-CONTAINING PROTEIN"/>
    <property type="match status" value="1"/>
</dbReference>
<evidence type="ECO:0000313" key="1">
    <source>
        <dbReference type="EMBL" id="KAK0713605.1"/>
    </source>
</evidence>
<comment type="caution">
    <text evidence="1">The sequence shown here is derived from an EMBL/GenBank/DDBJ whole genome shotgun (WGS) entry which is preliminary data.</text>
</comment>
<dbReference type="GeneID" id="85317915"/>
<accession>A0AA40AD55</accession>
<dbReference type="Gene3D" id="2.60.120.620">
    <property type="entry name" value="q2cbj1_9rhob like domain"/>
    <property type="match status" value="1"/>
</dbReference>
<dbReference type="AlphaFoldDB" id="A0AA40AD55"/>
<evidence type="ECO:0000313" key="2">
    <source>
        <dbReference type="Proteomes" id="UP001172101"/>
    </source>
</evidence>
<proteinExistence type="predicted"/>